<evidence type="ECO:0000313" key="6">
    <source>
        <dbReference type="Proteomes" id="UP000199649"/>
    </source>
</evidence>
<dbReference type="AlphaFoldDB" id="A0A1H1NDE0"/>
<keyword evidence="3" id="KW-0804">Transcription</keyword>
<evidence type="ECO:0000313" key="5">
    <source>
        <dbReference type="EMBL" id="SDR96937.1"/>
    </source>
</evidence>
<evidence type="ECO:0000256" key="3">
    <source>
        <dbReference type="ARBA" id="ARBA00023163"/>
    </source>
</evidence>
<dbReference type="CDD" id="cd07377">
    <property type="entry name" value="WHTH_GntR"/>
    <property type="match status" value="1"/>
</dbReference>
<dbReference type="InterPro" id="IPR011711">
    <property type="entry name" value="GntR_C"/>
</dbReference>
<keyword evidence="2" id="KW-0238">DNA-binding</keyword>
<keyword evidence="1" id="KW-0805">Transcription regulation</keyword>
<dbReference type="Gene3D" id="1.20.120.530">
    <property type="entry name" value="GntR ligand-binding domain-like"/>
    <property type="match status" value="1"/>
</dbReference>
<evidence type="ECO:0000256" key="1">
    <source>
        <dbReference type="ARBA" id="ARBA00023015"/>
    </source>
</evidence>
<dbReference type="EMBL" id="LT629734">
    <property type="protein sequence ID" value="SDR96937.1"/>
    <property type="molecule type" value="Genomic_DNA"/>
</dbReference>
<gene>
    <name evidence="5" type="ORF">SAMN04489719_1239</name>
</gene>
<dbReference type="InterPro" id="IPR000524">
    <property type="entry name" value="Tscrpt_reg_HTH_GntR"/>
</dbReference>
<accession>A0A1H1NDE0</accession>
<dbReference type="Pfam" id="PF07729">
    <property type="entry name" value="FCD"/>
    <property type="match status" value="1"/>
</dbReference>
<dbReference type="STRING" id="684552.SAMN04489719_1239"/>
<sequence>MSVSATVRDGWSSAAAAIGALKSDRVVAVLEQQILSGELAPGTILPTEPELCAILGVSRTVLRDAVRALVARGLLSVRQGRGTMVAQPSDEAFSTAMVALLSRSGLTVAEVMDARQTVEIMLVRLAAASGAQADWDELERTERALMEAIAAADDVAAHAAHAEFHAGILRATHQPALVLMLGPMNKVALLTGTASVRSGTTEDWDLEAHRAILEALRLGDADAAEAAMRAHFERLDRSPIYLDLLDRPFAQAYFRAP</sequence>
<evidence type="ECO:0000256" key="2">
    <source>
        <dbReference type="ARBA" id="ARBA00023125"/>
    </source>
</evidence>
<organism evidence="5 6">
    <name type="scientific">Agrococcus carbonis</name>
    <dbReference type="NCBI Taxonomy" id="684552"/>
    <lineage>
        <taxon>Bacteria</taxon>
        <taxon>Bacillati</taxon>
        <taxon>Actinomycetota</taxon>
        <taxon>Actinomycetes</taxon>
        <taxon>Micrococcales</taxon>
        <taxon>Microbacteriaceae</taxon>
        <taxon>Agrococcus</taxon>
    </lineage>
</organism>
<proteinExistence type="predicted"/>
<dbReference type="Pfam" id="PF00392">
    <property type="entry name" value="GntR"/>
    <property type="match status" value="1"/>
</dbReference>
<dbReference type="PRINTS" id="PR00035">
    <property type="entry name" value="HTHGNTR"/>
</dbReference>
<protein>
    <submittedName>
        <fullName evidence="5">FCD domain-containing protein</fullName>
    </submittedName>
</protein>
<keyword evidence="6" id="KW-1185">Reference proteome</keyword>
<dbReference type="OrthoDB" id="3567645at2"/>
<dbReference type="SUPFAM" id="SSF48008">
    <property type="entry name" value="GntR ligand-binding domain-like"/>
    <property type="match status" value="1"/>
</dbReference>
<evidence type="ECO:0000259" key="4">
    <source>
        <dbReference type="PROSITE" id="PS50949"/>
    </source>
</evidence>
<dbReference type="SMART" id="SM00345">
    <property type="entry name" value="HTH_GNTR"/>
    <property type="match status" value="1"/>
</dbReference>
<dbReference type="Proteomes" id="UP000199649">
    <property type="component" value="Chromosome I"/>
</dbReference>
<dbReference type="RefSeq" id="WP_092666199.1">
    <property type="nucleotide sequence ID" value="NZ_LT629734.1"/>
</dbReference>
<dbReference type="Gene3D" id="1.10.10.10">
    <property type="entry name" value="Winged helix-like DNA-binding domain superfamily/Winged helix DNA-binding domain"/>
    <property type="match status" value="1"/>
</dbReference>
<dbReference type="InterPro" id="IPR036388">
    <property type="entry name" value="WH-like_DNA-bd_sf"/>
</dbReference>
<dbReference type="GO" id="GO:0003677">
    <property type="term" value="F:DNA binding"/>
    <property type="evidence" value="ECO:0007669"/>
    <property type="project" value="UniProtKB-KW"/>
</dbReference>
<dbReference type="PANTHER" id="PTHR43537">
    <property type="entry name" value="TRANSCRIPTIONAL REGULATOR, GNTR FAMILY"/>
    <property type="match status" value="1"/>
</dbReference>
<dbReference type="GO" id="GO:0003700">
    <property type="term" value="F:DNA-binding transcription factor activity"/>
    <property type="evidence" value="ECO:0007669"/>
    <property type="project" value="InterPro"/>
</dbReference>
<dbReference type="SUPFAM" id="SSF46785">
    <property type="entry name" value="Winged helix' DNA-binding domain"/>
    <property type="match status" value="1"/>
</dbReference>
<dbReference type="InterPro" id="IPR036390">
    <property type="entry name" value="WH_DNA-bd_sf"/>
</dbReference>
<dbReference type="InterPro" id="IPR008920">
    <property type="entry name" value="TF_FadR/GntR_C"/>
</dbReference>
<dbReference type="PANTHER" id="PTHR43537:SF44">
    <property type="entry name" value="GNTR FAMILY REGULATORY PROTEIN"/>
    <property type="match status" value="1"/>
</dbReference>
<reference evidence="6" key="1">
    <citation type="submission" date="2016-10" db="EMBL/GenBank/DDBJ databases">
        <authorList>
            <person name="Varghese N."/>
            <person name="Submissions S."/>
        </authorList>
    </citation>
    <scope>NUCLEOTIDE SEQUENCE [LARGE SCALE GENOMIC DNA]</scope>
    <source>
        <strain evidence="6">DSM 22965</strain>
    </source>
</reference>
<feature type="domain" description="HTH gntR-type" evidence="4">
    <location>
        <begin position="20"/>
        <end position="88"/>
    </location>
</feature>
<dbReference type="PROSITE" id="PS50949">
    <property type="entry name" value="HTH_GNTR"/>
    <property type="match status" value="1"/>
</dbReference>
<dbReference type="SMART" id="SM00895">
    <property type="entry name" value="FCD"/>
    <property type="match status" value="1"/>
</dbReference>
<name>A0A1H1NDE0_9MICO</name>